<feature type="binding site" evidence="5">
    <location>
        <position position="251"/>
    </location>
    <ligand>
        <name>substrate</name>
    </ligand>
</feature>
<dbReference type="InterPro" id="IPR055174">
    <property type="entry name" value="Pus10_THUMP_arc"/>
</dbReference>
<comment type="function">
    <text evidence="5">Responsible for synthesis of pseudouridine from uracil-54 and uracil-55 in the psi GC loop of transfer RNAs.</text>
</comment>
<dbReference type="InterPro" id="IPR048741">
    <property type="entry name" value="Pus10-like_C"/>
</dbReference>
<feature type="active site" description="Nucleophile" evidence="5">
    <location>
        <position position="187"/>
    </location>
</feature>
<dbReference type="PANTHER" id="PTHR21568">
    <property type="entry name" value="TRNA PSEUDOURIDINE SYNTHASE PUS10"/>
    <property type="match status" value="1"/>
</dbReference>
<feature type="binding site" evidence="5">
    <location>
        <position position="322"/>
    </location>
    <ligand>
        <name>substrate</name>
    </ligand>
</feature>
<dbReference type="HAMAP" id="MF_01893">
    <property type="entry name" value="Pus10_arch"/>
    <property type="match status" value="1"/>
</dbReference>
<comment type="catalytic activity">
    <reaction evidence="5">
        <text>uridine(55) in tRNA = pseudouridine(55) in tRNA</text>
        <dbReference type="Rhea" id="RHEA:42532"/>
        <dbReference type="Rhea" id="RHEA-COMP:10101"/>
        <dbReference type="Rhea" id="RHEA-COMP:10102"/>
        <dbReference type="ChEBI" id="CHEBI:65314"/>
        <dbReference type="ChEBI" id="CHEBI:65315"/>
        <dbReference type="EC" id="5.4.99.25"/>
    </reaction>
</comment>
<evidence type="ECO:0000256" key="3">
    <source>
        <dbReference type="ARBA" id="ARBA00022884"/>
    </source>
</evidence>
<reference evidence="7 8" key="1">
    <citation type="submission" date="2013-07" db="EMBL/GenBank/DDBJ databases">
        <title>Genome of Archaeoglobus fulgidus.</title>
        <authorList>
            <person name="Fiebig A."/>
            <person name="Birkeland N.-K."/>
        </authorList>
    </citation>
    <scope>NUCLEOTIDE SEQUENCE [LARGE SCALE GENOMIC DNA]</scope>
    <source>
        <strain evidence="7 8">DSM 8774</strain>
    </source>
</reference>
<dbReference type="Gene3D" id="3.30.70.2510">
    <property type="match status" value="1"/>
</dbReference>
<dbReference type="KEGG" id="afg:AFULGI_00012520"/>
<dbReference type="GO" id="GO:0000049">
    <property type="term" value="F:tRNA binding"/>
    <property type="evidence" value="ECO:0007669"/>
    <property type="project" value="InterPro"/>
</dbReference>
<dbReference type="Proteomes" id="UP000028501">
    <property type="component" value="Chromosome"/>
</dbReference>
<dbReference type="PROSITE" id="PS51165">
    <property type="entry name" value="THUMP"/>
    <property type="match status" value="1"/>
</dbReference>
<dbReference type="EMBL" id="CP006577">
    <property type="protein sequence ID" value="AIG98027.1"/>
    <property type="molecule type" value="Genomic_DNA"/>
</dbReference>
<evidence type="ECO:0000256" key="1">
    <source>
        <dbReference type="ARBA" id="ARBA00009652"/>
    </source>
</evidence>
<dbReference type="NCBIfam" id="TIGR01213">
    <property type="entry name" value="pseudo_Pus10arc"/>
    <property type="match status" value="1"/>
</dbReference>
<dbReference type="FunFam" id="3.30.70.2510:FF:000001">
    <property type="entry name" value="tRNA pseudouridine synthase Pus10"/>
    <property type="match status" value="1"/>
</dbReference>
<dbReference type="EC" id="5.4.99.25" evidence="5"/>
<name>A0A075WEB6_ARCFL</name>
<dbReference type="Pfam" id="PF21238">
    <property type="entry name" value="Pus10_C"/>
    <property type="match status" value="1"/>
</dbReference>
<dbReference type="Gene3D" id="3.30.70.3190">
    <property type="match status" value="1"/>
</dbReference>
<dbReference type="SUPFAM" id="SSF55120">
    <property type="entry name" value="Pseudouridine synthase"/>
    <property type="match status" value="1"/>
</dbReference>
<keyword evidence="4 5" id="KW-0413">Isomerase</keyword>
<organism evidence="7 8">
    <name type="scientific">Archaeoglobus fulgidus DSM 8774</name>
    <dbReference type="NCBI Taxonomy" id="1344584"/>
    <lineage>
        <taxon>Archaea</taxon>
        <taxon>Methanobacteriati</taxon>
        <taxon>Methanobacteriota</taxon>
        <taxon>Archaeoglobi</taxon>
        <taxon>Archaeoglobales</taxon>
        <taxon>Archaeoglobaceae</taxon>
        <taxon>Archaeoglobus</taxon>
    </lineage>
</organism>
<dbReference type="HOGENOM" id="CLU_028780_2_0_2"/>
<dbReference type="RefSeq" id="WP_048095559.1">
    <property type="nucleotide sequence ID" value="NZ_CP006577.1"/>
</dbReference>
<evidence type="ECO:0000313" key="7">
    <source>
        <dbReference type="EMBL" id="AIG98027.1"/>
    </source>
</evidence>
<gene>
    <name evidence="5" type="primary">pus10</name>
    <name evidence="7" type="ORF">AFULGI_00012520</name>
</gene>
<evidence type="ECO:0000256" key="4">
    <source>
        <dbReference type="ARBA" id="ARBA00023235"/>
    </source>
</evidence>
<feature type="domain" description="THUMP" evidence="6">
    <location>
        <begin position="1"/>
        <end position="118"/>
    </location>
</feature>
<protein>
    <recommendedName>
        <fullName evidence="5">tRNA pseudouridine synthase Pus10</fullName>
        <ecNumber evidence="5">5.4.99.25</ecNumber>
    </recommendedName>
    <alternativeName>
        <fullName evidence="5">tRNA pseudouridine 54/55 synthase</fullName>
        <shortName evidence="5">Psi54/55 synthase</shortName>
    </alternativeName>
</protein>
<dbReference type="GeneID" id="24794759"/>
<dbReference type="InterPro" id="IPR020103">
    <property type="entry name" value="PsdUridine_synth_cat_dom_sf"/>
</dbReference>
<keyword evidence="3 5" id="KW-0694">RNA-binding</keyword>
<sequence>MNLCRECYGIIGEGVVAEKCEACCNAFDRVEEFAEEIVKKMSEYEFETFNVGSRVWGSLKALQEYLSLKGIEYEIKQRFNTKLARAIEEKTGSKRTLNPDITVLFDLETFTFELQIRPVFIYGRYLKRVRNISQTRWLCGYCNGEGCEVCNFTGKKYVSSVEELIAMPAVRLFKARDAKLHGAGREDVDARMLGTGRPFVLEVIEPRKRFVDLKELEEAINSQKWVAVRDLEYTDAEKVREVKTERHRKTYRAKVVFEEKVERERLIEALESLKGEIRQRTPTRVSHRRADRVRVRRLYDARLIHHTGRVAVVEFEAEAGLYIKELVSGDNGRTRPSLAEKVGVNARVDRLDVIAVS</sequence>
<keyword evidence="2 5" id="KW-0819">tRNA processing</keyword>
<comment type="catalytic activity">
    <reaction evidence="5">
        <text>uridine(54) in tRNA = pseudouridine(54) in tRNA</text>
        <dbReference type="Rhea" id="RHEA:57876"/>
        <dbReference type="Rhea" id="RHEA-COMP:10193"/>
        <dbReference type="Rhea" id="RHEA-COMP:14141"/>
        <dbReference type="ChEBI" id="CHEBI:65314"/>
        <dbReference type="ChEBI" id="CHEBI:65315"/>
    </reaction>
</comment>
<dbReference type="AlphaFoldDB" id="A0A075WEB6"/>
<dbReference type="GO" id="GO:0160148">
    <property type="term" value="F:tRNA pseudouridine(55) synthase activity"/>
    <property type="evidence" value="ECO:0007669"/>
    <property type="project" value="UniProtKB-EC"/>
</dbReference>
<accession>A0A075WEB6</accession>
<dbReference type="Pfam" id="PF22023">
    <property type="entry name" value="Pus10_THUMP_arc"/>
    <property type="match status" value="1"/>
</dbReference>
<dbReference type="InterPro" id="IPR004114">
    <property type="entry name" value="THUMP_dom"/>
</dbReference>
<dbReference type="GO" id="GO:0031119">
    <property type="term" value="P:tRNA pseudouridine synthesis"/>
    <property type="evidence" value="ECO:0007669"/>
    <property type="project" value="UniProtKB-UniRule"/>
</dbReference>
<evidence type="ECO:0000259" key="6">
    <source>
        <dbReference type="PROSITE" id="PS51165"/>
    </source>
</evidence>
<proteinExistence type="inferred from homology"/>
<comment type="similarity">
    <text evidence="1 5">Belongs to the pseudouridine synthase Pus10 family.</text>
</comment>
<dbReference type="PANTHER" id="PTHR21568:SF0">
    <property type="entry name" value="TRNA PSEUDOURIDINE SYNTHASE PUS10"/>
    <property type="match status" value="1"/>
</dbReference>
<dbReference type="InterPro" id="IPR039894">
    <property type="entry name" value="Pus10-like"/>
</dbReference>
<dbReference type="InterPro" id="IPR005912">
    <property type="entry name" value="Pus10"/>
</dbReference>
<evidence type="ECO:0000256" key="2">
    <source>
        <dbReference type="ARBA" id="ARBA00022694"/>
    </source>
</evidence>
<evidence type="ECO:0000256" key="5">
    <source>
        <dbReference type="HAMAP-Rule" id="MF_01893"/>
    </source>
</evidence>
<evidence type="ECO:0000313" key="8">
    <source>
        <dbReference type="Proteomes" id="UP000028501"/>
    </source>
</evidence>